<dbReference type="AlphaFoldDB" id="A0ABD5P399"/>
<comment type="caution">
    <text evidence="2">The sequence shown here is derived from an EMBL/GenBank/DDBJ whole genome shotgun (WGS) entry which is preliminary data.</text>
</comment>
<sequence length="85" mass="9366">MSANHYASETDNQSAQNDFEADLERIGTVAGGAIKQSVEKHEDKMTAMQTIGEHVAEMNDLLDGQDVPHDEQAAAAWFFLLQFAQ</sequence>
<dbReference type="Proteomes" id="UP001595821">
    <property type="component" value="Unassembled WGS sequence"/>
</dbReference>
<proteinExistence type="predicted"/>
<protein>
    <submittedName>
        <fullName evidence="2">Uncharacterized protein</fullName>
    </submittedName>
</protein>
<reference evidence="2 3" key="1">
    <citation type="journal article" date="2014" name="Int. J. Syst. Evol. Microbiol.">
        <title>Complete genome sequence of Corynebacterium casei LMG S-19264T (=DSM 44701T), isolated from a smear-ripened cheese.</title>
        <authorList>
            <consortium name="US DOE Joint Genome Institute (JGI-PGF)"/>
            <person name="Walter F."/>
            <person name="Albersmeier A."/>
            <person name="Kalinowski J."/>
            <person name="Ruckert C."/>
        </authorList>
    </citation>
    <scope>NUCLEOTIDE SEQUENCE [LARGE SCALE GENOMIC DNA]</scope>
    <source>
        <strain evidence="2 3">IBRC-M 10912</strain>
    </source>
</reference>
<name>A0ABD5P399_9EURY</name>
<dbReference type="GeneID" id="71856066"/>
<feature type="region of interest" description="Disordered" evidence="1">
    <location>
        <begin position="1"/>
        <end position="21"/>
    </location>
</feature>
<dbReference type="RefSeq" id="WP_246976413.1">
    <property type="nucleotide sequence ID" value="NZ_CP095398.1"/>
</dbReference>
<gene>
    <name evidence="2" type="ORF">ACFOZ7_17650</name>
</gene>
<evidence type="ECO:0000313" key="2">
    <source>
        <dbReference type="EMBL" id="MFC4248729.1"/>
    </source>
</evidence>
<evidence type="ECO:0000313" key="3">
    <source>
        <dbReference type="Proteomes" id="UP001595821"/>
    </source>
</evidence>
<accession>A0ABD5P399</accession>
<feature type="compositionally biased region" description="Polar residues" evidence="1">
    <location>
        <begin position="1"/>
        <end position="17"/>
    </location>
</feature>
<organism evidence="2 3">
    <name type="scientific">Natribaculum luteum</name>
    <dbReference type="NCBI Taxonomy" id="1586232"/>
    <lineage>
        <taxon>Archaea</taxon>
        <taxon>Methanobacteriati</taxon>
        <taxon>Methanobacteriota</taxon>
        <taxon>Stenosarchaea group</taxon>
        <taxon>Halobacteria</taxon>
        <taxon>Halobacteriales</taxon>
        <taxon>Natrialbaceae</taxon>
        <taxon>Natribaculum</taxon>
    </lineage>
</organism>
<evidence type="ECO:0000256" key="1">
    <source>
        <dbReference type="SAM" id="MobiDB-lite"/>
    </source>
</evidence>
<dbReference type="EMBL" id="JBHSDJ010000127">
    <property type="protein sequence ID" value="MFC4248729.1"/>
    <property type="molecule type" value="Genomic_DNA"/>
</dbReference>